<evidence type="ECO:0000313" key="9">
    <source>
        <dbReference type="Proteomes" id="UP000006591"/>
    </source>
</evidence>
<evidence type="ECO:0000256" key="2">
    <source>
        <dbReference type="ARBA" id="ARBA00012483"/>
    </source>
</evidence>
<evidence type="ECO:0000256" key="5">
    <source>
        <dbReference type="PROSITE-ProRule" id="PRU00175"/>
    </source>
</evidence>
<keyword evidence="5" id="KW-0862">Zinc</keyword>
<dbReference type="GO" id="GO:0016567">
    <property type="term" value="P:protein ubiquitination"/>
    <property type="evidence" value="ECO:0007669"/>
    <property type="project" value="InterPro"/>
</dbReference>
<dbReference type="Pfam" id="PF13639">
    <property type="entry name" value="zf-RING_2"/>
    <property type="match status" value="1"/>
</dbReference>
<keyword evidence="5" id="KW-0863">Zinc-finger</keyword>
<dbReference type="InterPro" id="IPR013083">
    <property type="entry name" value="Znf_RING/FYVE/PHD"/>
</dbReference>
<dbReference type="GO" id="GO:0008270">
    <property type="term" value="F:zinc ion binding"/>
    <property type="evidence" value="ECO:0007669"/>
    <property type="project" value="UniProtKB-KW"/>
</dbReference>
<protein>
    <recommendedName>
        <fullName evidence="2">RING-type E3 ubiquitin transferase</fullName>
        <ecNumber evidence="2">2.3.2.27</ecNumber>
    </recommendedName>
</protein>
<dbReference type="SUPFAM" id="SSF57850">
    <property type="entry name" value="RING/U-box"/>
    <property type="match status" value="1"/>
</dbReference>
<accession>A0A0E0J4S5</accession>
<dbReference type="AlphaFoldDB" id="A0A0E0J4S5"/>
<dbReference type="SMART" id="SM00184">
    <property type="entry name" value="RING"/>
    <property type="match status" value="1"/>
</dbReference>
<keyword evidence="9" id="KW-1185">Reference proteome</keyword>
<evidence type="ECO:0000259" key="7">
    <source>
        <dbReference type="PROSITE" id="PS50089"/>
    </source>
</evidence>
<reference evidence="8" key="2">
    <citation type="submission" date="2018-04" db="EMBL/GenBank/DDBJ databases">
        <title>OnivRS2 (Oryza nivara Reference Sequence Version 2).</title>
        <authorList>
            <person name="Zhang J."/>
            <person name="Kudrna D."/>
            <person name="Lee S."/>
            <person name="Talag J."/>
            <person name="Rajasekar S."/>
            <person name="Welchert J."/>
            <person name="Hsing Y.-I."/>
            <person name="Wing R.A."/>
        </authorList>
    </citation>
    <scope>NUCLEOTIDE SEQUENCE [LARGE SCALE GENOMIC DNA]</scope>
    <source>
        <strain evidence="8">SL10</strain>
    </source>
</reference>
<proteinExistence type="predicted"/>
<comment type="catalytic activity">
    <reaction evidence="1">
        <text>S-ubiquitinyl-[E2 ubiquitin-conjugating enzyme]-L-cysteine + [acceptor protein]-L-lysine = [E2 ubiquitin-conjugating enzyme]-L-cysteine + N(6)-ubiquitinyl-[acceptor protein]-L-lysine.</text>
        <dbReference type="EC" id="2.3.2.27"/>
    </reaction>
</comment>
<evidence type="ECO:0000313" key="8">
    <source>
        <dbReference type="EnsemblPlants" id="ONIVA11G21070.2"/>
    </source>
</evidence>
<evidence type="ECO:0000256" key="3">
    <source>
        <dbReference type="ARBA" id="ARBA00022574"/>
    </source>
</evidence>
<dbReference type="SUPFAM" id="SSF50978">
    <property type="entry name" value="WD40 repeat-like"/>
    <property type="match status" value="1"/>
</dbReference>
<feature type="region of interest" description="Disordered" evidence="6">
    <location>
        <begin position="95"/>
        <end position="127"/>
    </location>
</feature>
<organism evidence="8">
    <name type="scientific">Oryza nivara</name>
    <name type="common">Indian wild rice</name>
    <name type="synonym">Oryza sativa f. spontanea</name>
    <dbReference type="NCBI Taxonomy" id="4536"/>
    <lineage>
        <taxon>Eukaryota</taxon>
        <taxon>Viridiplantae</taxon>
        <taxon>Streptophyta</taxon>
        <taxon>Embryophyta</taxon>
        <taxon>Tracheophyta</taxon>
        <taxon>Spermatophyta</taxon>
        <taxon>Magnoliopsida</taxon>
        <taxon>Liliopsida</taxon>
        <taxon>Poales</taxon>
        <taxon>Poaceae</taxon>
        <taxon>BOP clade</taxon>
        <taxon>Oryzoideae</taxon>
        <taxon>Oryzeae</taxon>
        <taxon>Oryzinae</taxon>
        <taxon>Oryza</taxon>
    </lineage>
</organism>
<sequence>MSLWYRIPTRHAGRSPTFLRCSSISPFAALPASVEKKRGVVVAVLLCPLSLLLRRHCHRFAMASRPRGRRLPPPHPPLIQEILDDDLFDVEVNYSDEEEEEEEESDEEESESEDNEPEEVVPGQESIGEGCGPAIQARVSGAAAEKNACPVCMEAWASQGAHRICCIPCGHIYGRSCLERWLRHKGNTSATCPQCGKRFRPKDITNLYAPEVAVPNNDLEKLLLSDNSSIMNRTLFHSSGSIVMKHEKLIEEMNERLVELTSAQKRQILSEQRLMNVGSSKRQKLAEHLAGTTYLEPPTSVTADFNSSNSCDFVFQKEFFMDGLRVMAIDAFNQTILASGKAPGIGQEHVLYKFSMVSHHEARNIQLPLDTKTVRDICILPSGSAIFTSLGRKLSSFSMTADRVVLQCDLPCPGWSCSADESSRQICAGLQNGNLIIFDIRQTSRPLHSMVGLSTHPVHTLHTVIDNNGSRKFLSASSIGPCMWDTDGIQGRPKLLLGTDNQRVCISLACAPSSSDLLVASFRPKVETSEDATASQVYLSQTPTPSGGGKLGYHSFIRRAGNSSSFTEDRTCSTLVSEIRMSKSAIIPYGNNQHLFAYGDESLRGVRTWRLPSFEMHSDLSSLQQPVLDLRYAESSSGGRYLGYLSTEKLQVFRIR</sequence>
<reference evidence="8" key="1">
    <citation type="submission" date="2015-04" db="UniProtKB">
        <authorList>
            <consortium name="EnsemblPlants"/>
        </authorList>
    </citation>
    <scope>IDENTIFICATION</scope>
    <source>
        <strain evidence="8">SL10</strain>
    </source>
</reference>
<dbReference type="GO" id="GO:0016604">
    <property type="term" value="C:nuclear body"/>
    <property type="evidence" value="ECO:0007669"/>
    <property type="project" value="UniProtKB-SubCell"/>
</dbReference>
<dbReference type="Gene3D" id="3.30.40.10">
    <property type="entry name" value="Zinc/RING finger domain, C3HC4 (zinc finger)"/>
    <property type="match status" value="1"/>
</dbReference>
<dbReference type="OMA" id="IIPYGNN"/>
<dbReference type="PANTHER" id="PTHR16047">
    <property type="entry name" value="RFWD3 PROTEIN"/>
    <property type="match status" value="1"/>
</dbReference>
<dbReference type="Pfam" id="PF23419">
    <property type="entry name" value="WD40_RFWD3"/>
    <property type="match status" value="1"/>
</dbReference>
<dbReference type="InterPro" id="IPR056527">
    <property type="entry name" value="WD40_RFWD3"/>
</dbReference>
<dbReference type="PROSITE" id="PS50089">
    <property type="entry name" value="ZF_RING_2"/>
    <property type="match status" value="1"/>
</dbReference>
<dbReference type="CDD" id="cd16450">
    <property type="entry name" value="mRING-C3HGC3_RFWD3"/>
    <property type="match status" value="1"/>
</dbReference>
<dbReference type="GO" id="GO:0036297">
    <property type="term" value="P:interstrand cross-link repair"/>
    <property type="evidence" value="ECO:0007669"/>
    <property type="project" value="InterPro"/>
</dbReference>
<dbReference type="InterPro" id="IPR036322">
    <property type="entry name" value="WD40_repeat_dom_sf"/>
</dbReference>
<feature type="compositionally biased region" description="Acidic residues" evidence="6">
    <location>
        <begin position="95"/>
        <end position="119"/>
    </location>
</feature>
<dbReference type="EC" id="2.3.2.27" evidence="2"/>
<dbReference type="InterPro" id="IPR037381">
    <property type="entry name" value="RFWD3"/>
</dbReference>
<dbReference type="InterPro" id="IPR015943">
    <property type="entry name" value="WD40/YVTN_repeat-like_dom_sf"/>
</dbReference>
<keyword evidence="3" id="KW-0853">WD repeat</keyword>
<dbReference type="eggNOG" id="KOG1645">
    <property type="taxonomic scope" value="Eukaryota"/>
</dbReference>
<name>A0A0E0J4S5_ORYNI</name>
<comment type="subcellular location">
    <subcellularLocation>
        <location evidence="4">Nucleus</location>
        <location evidence="4">Nuclear body</location>
    </subcellularLocation>
</comment>
<evidence type="ECO:0000256" key="1">
    <source>
        <dbReference type="ARBA" id="ARBA00000900"/>
    </source>
</evidence>
<dbReference type="STRING" id="4536.A0A0E0J4S5"/>
<dbReference type="Gene3D" id="2.130.10.10">
    <property type="entry name" value="YVTN repeat-like/Quinoprotein amine dehydrogenase"/>
    <property type="match status" value="1"/>
</dbReference>
<dbReference type="GO" id="GO:0061630">
    <property type="term" value="F:ubiquitin protein ligase activity"/>
    <property type="evidence" value="ECO:0007669"/>
    <property type="project" value="UniProtKB-EC"/>
</dbReference>
<evidence type="ECO:0000256" key="4">
    <source>
        <dbReference type="ARBA" id="ARBA00034306"/>
    </source>
</evidence>
<dbReference type="PANTHER" id="PTHR16047:SF10">
    <property type="entry name" value="TRANSDUCIN_WD40 REPEAT-LIKE SUPERFAMILY PROTEIN"/>
    <property type="match status" value="1"/>
</dbReference>
<feature type="domain" description="RING-type" evidence="7">
    <location>
        <begin position="149"/>
        <end position="195"/>
    </location>
</feature>
<dbReference type="InterPro" id="IPR001841">
    <property type="entry name" value="Znf_RING"/>
</dbReference>
<dbReference type="EnsemblPlants" id="ONIVA11G21070.2">
    <property type="protein sequence ID" value="ONIVA11G21070.2"/>
    <property type="gene ID" value="ONIVA11G21070"/>
</dbReference>
<dbReference type="Proteomes" id="UP000006591">
    <property type="component" value="Chromosome 11"/>
</dbReference>
<keyword evidence="5" id="KW-0479">Metal-binding</keyword>
<dbReference type="Gramene" id="ONIVA11G21070.2">
    <property type="protein sequence ID" value="ONIVA11G21070.2"/>
    <property type="gene ID" value="ONIVA11G21070"/>
</dbReference>
<evidence type="ECO:0000256" key="6">
    <source>
        <dbReference type="SAM" id="MobiDB-lite"/>
    </source>
</evidence>